<dbReference type="InterPro" id="IPR050172">
    <property type="entry name" value="SsuD_RutA_monooxygenase"/>
</dbReference>
<dbReference type="Pfam" id="PF00296">
    <property type="entry name" value="Bac_luciferase"/>
    <property type="match status" value="1"/>
</dbReference>
<protein>
    <submittedName>
        <fullName evidence="6">Flavin-dependent oxidoreductase</fullName>
    </submittedName>
</protein>
<proteinExistence type="predicted"/>
<dbReference type="OrthoDB" id="151009at2"/>
<dbReference type="GO" id="GO:0008726">
    <property type="term" value="F:alkanesulfonate monooxygenase activity"/>
    <property type="evidence" value="ECO:0007669"/>
    <property type="project" value="TreeGrafter"/>
</dbReference>
<dbReference type="STRING" id="229919.GCA_001050195_02438"/>
<evidence type="ECO:0000256" key="1">
    <source>
        <dbReference type="ARBA" id="ARBA00022630"/>
    </source>
</evidence>
<name>A0A3D1JE20_9CHLR</name>
<evidence type="ECO:0000313" key="7">
    <source>
        <dbReference type="Proteomes" id="UP000264141"/>
    </source>
</evidence>
<dbReference type="PANTHER" id="PTHR42847">
    <property type="entry name" value="ALKANESULFONATE MONOOXYGENASE"/>
    <property type="match status" value="1"/>
</dbReference>
<evidence type="ECO:0000256" key="3">
    <source>
        <dbReference type="ARBA" id="ARBA00023002"/>
    </source>
</evidence>
<dbReference type="InterPro" id="IPR036661">
    <property type="entry name" value="Luciferase-like_sf"/>
</dbReference>
<sequence>MKFGLYLPNFDPYGKARLIADLAAEAEEAGWDGFFLWDDIVIKPETDMVDPWITLTAVAMRTRRIRLGALVTPLPRRRPWKFARETVTLDHLSEGRLVVGVGTGGGPDEWDDFGEETDHRRRGEMLDEGLEVVTGLWSGEWFSHQGKYYHLRGTRFLPPTFQKPRIPIWVGGVWPHRRPLERMARWDGMFPLFFEATSLEEAYNQFCEAVQIVRAMRQPDLPFDIIALGATSPEEPEETARMVRAYAGAGATWWLETLAPMRMDPPGKTNWSFEQLRARVLAGPPRF</sequence>
<dbReference type="SUPFAM" id="SSF51679">
    <property type="entry name" value="Bacterial luciferase-like"/>
    <property type="match status" value="1"/>
</dbReference>
<dbReference type="GO" id="GO:0046306">
    <property type="term" value="P:alkanesulfonate catabolic process"/>
    <property type="evidence" value="ECO:0007669"/>
    <property type="project" value="TreeGrafter"/>
</dbReference>
<keyword evidence="1" id="KW-0285">Flavoprotein</keyword>
<dbReference type="EMBL" id="DPBP01000009">
    <property type="protein sequence ID" value="HCE16674.1"/>
    <property type="molecule type" value="Genomic_DNA"/>
</dbReference>
<organism evidence="6 7">
    <name type="scientific">Anaerolinea thermolimosa</name>
    <dbReference type="NCBI Taxonomy" id="229919"/>
    <lineage>
        <taxon>Bacteria</taxon>
        <taxon>Bacillati</taxon>
        <taxon>Chloroflexota</taxon>
        <taxon>Anaerolineae</taxon>
        <taxon>Anaerolineales</taxon>
        <taxon>Anaerolineaceae</taxon>
        <taxon>Anaerolinea</taxon>
    </lineage>
</organism>
<accession>A0A3D1JE20</accession>
<dbReference type="AlphaFoldDB" id="A0A3D1JE20"/>
<keyword evidence="4" id="KW-0503">Monooxygenase</keyword>
<dbReference type="RefSeq" id="WP_062194080.1">
    <property type="nucleotide sequence ID" value="NZ_DF967965.1"/>
</dbReference>
<gene>
    <name evidence="6" type="ORF">DEQ80_02325</name>
</gene>
<keyword evidence="3" id="KW-0560">Oxidoreductase</keyword>
<dbReference type="InterPro" id="IPR011251">
    <property type="entry name" value="Luciferase-like_dom"/>
</dbReference>
<dbReference type="Proteomes" id="UP000264141">
    <property type="component" value="Unassembled WGS sequence"/>
</dbReference>
<evidence type="ECO:0000259" key="5">
    <source>
        <dbReference type="Pfam" id="PF00296"/>
    </source>
</evidence>
<evidence type="ECO:0000256" key="2">
    <source>
        <dbReference type="ARBA" id="ARBA00022643"/>
    </source>
</evidence>
<feature type="domain" description="Luciferase-like" evidence="5">
    <location>
        <begin position="1"/>
        <end position="244"/>
    </location>
</feature>
<reference evidence="6 7" key="1">
    <citation type="journal article" date="2018" name="Nat. Biotechnol.">
        <title>A standardized bacterial taxonomy based on genome phylogeny substantially revises the tree of life.</title>
        <authorList>
            <person name="Parks D.H."/>
            <person name="Chuvochina M."/>
            <person name="Waite D.W."/>
            <person name="Rinke C."/>
            <person name="Skarshewski A."/>
            <person name="Chaumeil P.A."/>
            <person name="Hugenholtz P."/>
        </authorList>
    </citation>
    <scope>NUCLEOTIDE SEQUENCE [LARGE SCALE GENOMIC DNA]</scope>
    <source>
        <strain evidence="6">UBA8781</strain>
    </source>
</reference>
<dbReference type="PANTHER" id="PTHR42847:SF4">
    <property type="entry name" value="ALKANESULFONATE MONOOXYGENASE-RELATED"/>
    <property type="match status" value="1"/>
</dbReference>
<evidence type="ECO:0000256" key="4">
    <source>
        <dbReference type="ARBA" id="ARBA00023033"/>
    </source>
</evidence>
<dbReference type="Gene3D" id="3.20.20.30">
    <property type="entry name" value="Luciferase-like domain"/>
    <property type="match status" value="1"/>
</dbReference>
<comment type="caution">
    <text evidence="6">The sequence shown here is derived from an EMBL/GenBank/DDBJ whole genome shotgun (WGS) entry which is preliminary data.</text>
</comment>
<keyword evidence="2" id="KW-0288">FMN</keyword>
<evidence type="ECO:0000313" key="6">
    <source>
        <dbReference type="EMBL" id="HCE16674.1"/>
    </source>
</evidence>